<dbReference type="InterPro" id="IPR036390">
    <property type="entry name" value="WH_DNA-bd_sf"/>
</dbReference>
<dbReference type="FunFam" id="1.10.10.10:FF:000001">
    <property type="entry name" value="LysR family transcriptional regulator"/>
    <property type="match status" value="1"/>
</dbReference>
<dbReference type="Gene3D" id="3.40.190.290">
    <property type="match status" value="1"/>
</dbReference>
<dbReference type="Proteomes" id="UP000094291">
    <property type="component" value="Unassembled WGS sequence"/>
</dbReference>
<reference evidence="6 7" key="1">
    <citation type="submission" date="2016-08" db="EMBL/GenBank/DDBJ databases">
        <authorList>
            <person name="Seilhamer J.J."/>
        </authorList>
    </citation>
    <scope>NUCLEOTIDE SEQUENCE [LARGE SCALE GENOMIC DNA]</scope>
    <source>
        <strain evidence="6 7">PH27A</strain>
    </source>
</reference>
<dbReference type="Pfam" id="PF00126">
    <property type="entry name" value="HTH_1"/>
    <property type="match status" value="1"/>
</dbReference>
<evidence type="ECO:0000256" key="1">
    <source>
        <dbReference type="ARBA" id="ARBA00009437"/>
    </source>
</evidence>
<dbReference type="GO" id="GO:0003700">
    <property type="term" value="F:DNA-binding transcription factor activity"/>
    <property type="evidence" value="ECO:0007669"/>
    <property type="project" value="InterPro"/>
</dbReference>
<dbReference type="STRING" id="197479.BFW38_03900"/>
<dbReference type="PRINTS" id="PR00039">
    <property type="entry name" value="HTHLYSR"/>
</dbReference>
<dbReference type="PROSITE" id="PS50931">
    <property type="entry name" value="HTH_LYSR"/>
    <property type="match status" value="1"/>
</dbReference>
<dbReference type="PANTHER" id="PTHR30126">
    <property type="entry name" value="HTH-TYPE TRANSCRIPTIONAL REGULATOR"/>
    <property type="match status" value="1"/>
</dbReference>
<dbReference type="InterPro" id="IPR000847">
    <property type="entry name" value="LysR_HTH_N"/>
</dbReference>
<dbReference type="PANTHER" id="PTHR30126:SF94">
    <property type="entry name" value="LYSR FAMILY TRANSCRIPTIONAL REGULATOR"/>
    <property type="match status" value="1"/>
</dbReference>
<keyword evidence="7" id="KW-1185">Reference proteome</keyword>
<dbReference type="GO" id="GO:0000976">
    <property type="term" value="F:transcription cis-regulatory region binding"/>
    <property type="evidence" value="ECO:0007669"/>
    <property type="project" value="TreeGrafter"/>
</dbReference>
<comment type="similarity">
    <text evidence="1">Belongs to the LysR transcriptional regulatory family.</text>
</comment>
<evidence type="ECO:0000313" key="7">
    <source>
        <dbReference type="Proteomes" id="UP000094291"/>
    </source>
</evidence>
<protein>
    <submittedName>
        <fullName evidence="6">LysR family transcriptional regulator</fullName>
    </submittedName>
</protein>
<feature type="domain" description="HTH lysR-type" evidence="5">
    <location>
        <begin position="3"/>
        <end position="60"/>
    </location>
</feature>
<dbReference type="Gene3D" id="1.10.10.10">
    <property type="entry name" value="Winged helix-like DNA-binding domain superfamily/Winged helix DNA-binding domain"/>
    <property type="match status" value="1"/>
</dbReference>
<evidence type="ECO:0000256" key="4">
    <source>
        <dbReference type="ARBA" id="ARBA00023163"/>
    </source>
</evidence>
<dbReference type="NCBIfam" id="NF008095">
    <property type="entry name" value="PRK10837.1"/>
    <property type="match status" value="1"/>
</dbReference>
<keyword evidence="2" id="KW-0805">Transcription regulation</keyword>
<keyword evidence="3" id="KW-0238">DNA-binding</keyword>
<comment type="caution">
    <text evidence="6">The sequence shown here is derived from an EMBL/GenBank/DDBJ whole genome shotgun (WGS) entry which is preliminary data.</text>
</comment>
<evidence type="ECO:0000256" key="3">
    <source>
        <dbReference type="ARBA" id="ARBA00023125"/>
    </source>
</evidence>
<gene>
    <name evidence="6" type="ORF">BFW38_03900</name>
</gene>
<name>A0A1E2V732_9GAMM</name>
<dbReference type="SUPFAM" id="SSF53850">
    <property type="entry name" value="Periplasmic binding protein-like II"/>
    <property type="match status" value="1"/>
</dbReference>
<dbReference type="AlphaFoldDB" id="A0A1E2V732"/>
<evidence type="ECO:0000313" key="6">
    <source>
        <dbReference type="EMBL" id="ODC02820.1"/>
    </source>
</evidence>
<evidence type="ECO:0000256" key="2">
    <source>
        <dbReference type="ARBA" id="ARBA00023015"/>
    </source>
</evidence>
<dbReference type="Pfam" id="PF03466">
    <property type="entry name" value="LysR_substrate"/>
    <property type="match status" value="1"/>
</dbReference>
<organism evidence="6 7">
    <name type="scientific">Terasakiispira papahanaumokuakeensis</name>
    <dbReference type="NCBI Taxonomy" id="197479"/>
    <lineage>
        <taxon>Bacteria</taxon>
        <taxon>Pseudomonadati</taxon>
        <taxon>Pseudomonadota</taxon>
        <taxon>Gammaproteobacteria</taxon>
        <taxon>Oceanospirillales</taxon>
        <taxon>Terasakiispira</taxon>
    </lineage>
</organism>
<dbReference type="SUPFAM" id="SSF46785">
    <property type="entry name" value="Winged helix' DNA-binding domain"/>
    <property type="match status" value="1"/>
</dbReference>
<evidence type="ECO:0000259" key="5">
    <source>
        <dbReference type="PROSITE" id="PS50931"/>
    </source>
</evidence>
<proteinExistence type="inferred from homology"/>
<dbReference type="RefSeq" id="WP_068997215.1">
    <property type="nucleotide sequence ID" value="NZ_MDTQ01000001.1"/>
</dbReference>
<dbReference type="CDD" id="cd08420">
    <property type="entry name" value="PBP2_CysL_like"/>
    <property type="match status" value="1"/>
</dbReference>
<dbReference type="OrthoDB" id="9808620at2"/>
<dbReference type="InterPro" id="IPR036388">
    <property type="entry name" value="WH-like_DNA-bd_sf"/>
</dbReference>
<dbReference type="EMBL" id="MDTQ01000001">
    <property type="protein sequence ID" value="ODC02820.1"/>
    <property type="molecule type" value="Genomic_DNA"/>
</dbReference>
<accession>A0A1E2V732</accession>
<sequence length="310" mass="35064">MHFTLRQLEIFTAVARHQSVSKAAQELALSQSAASTALQDLERQFDCRLFDRMGKRLKLNALGRDLLPRAVSLLDEAEELEALMQGRTLRGTLQLGATLTIGNYLATLLMGDFMQQHQEARIQLHVDNTAHIVEQVLSFELDMGMIEGETHHPDLHITPWLEDELVVFCAPDHPLACQRTPSEATLKDTGWILREAGSGTRRVFDQALGNAADQLNVRMELEHTEAIKRAVESGMGIGCVSRLALREAFKRGSLVPLETPSWNLKRRFAFIHHRQKYQTGIMQAFLNHCQQVTGNIRSTEELVWTKINHR</sequence>
<keyword evidence="4" id="KW-0804">Transcription</keyword>
<dbReference type="InterPro" id="IPR005119">
    <property type="entry name" value="LysR_subst-bd"/>
</dbReference>